<keyword evidence="13" id="KW-1185">Reference proteome</keyword>
<evidence type="ECO:0000256" key="9">
    <source>
        <dbReference type="ARBA" id="ARBA00042526"/>
    </source>
</evidence>
<keyword evidence="5" id="KW-0598">Phosphotransferase system</keyword>
<evidence type="ECO:0000313" key="12">
    <source>
        <dbReference type="EMBL" id="NDW14983.1"/>
    </source>
</evidence>
<keyword evidence="3 12" id="KW-0762">Sugar transport</keyword>
<evidence type="ECO:0000256" key="2">
    <source>
        <dbReference type="ARBA" id="ARBA00022448"/>
    </source>
</evidence>
<dbReference type="AlphaFoldDB" id="A0A6N9TCH6"/>
<dbReference type="Proteomes" id="UP000471381">
    <property type="component" value="Unassembled WGS sequence"/>
</dbReference>
<protein>
    <recommendedName>
        <fullName evidence="7">PTS system glucose-specific EIIA component</fullName>
    </recommendedName>
    <alternativeName>
        <fullName evidence="10">EIIA-Glc</fullName>
    </alternativeName>
    <alternativeName>
        <fullName evidence="9">EIII-Glc</fullName>
    </alternativeName>
    <alternativeName>
        <fullName evidence="8">Glucose-specific phosphotransferase enzyme IIA component</fullName>
    </alternativeName>
</protein>
<keyword evidence="6" id="KW-0418">Kinase</keyword>
<comment type="subcellular location">
    <subcellularLocation>
        <location evidence="1">Cytoplasm</location>
    </subcellularLocation>
</comment>
<dbReference type="EMBL" id="JAAAWO010000003">
    <property type="protein sequence ID" value="NDW14983.1"/>
    <property type="molecule type" value="Genomic_DNA"/>
</dbReference>
<evidence type="ECO:0000256" key="6">
    <source>
        <dbReference type="ARBA" id="ARBA00022777"/>
    </source>
</evidence>
<proteinExistence type="predicted"/>
<evidence type="ECO:0000256" key="10">
    <source>
        <dbReference type="ARBA" id="ARBA00042873"/>
    </source>
</evidence>
<evidence type="ECO:0000256" key="1">
    <source>
        <dbReference type="ARBA" id="ARBA00004496"/>
    </source>
</evidence>
<keyword evidence="2" id="KW-0813">Transport</keyword>
<dbReference type="PROSITE" id="PS51093">
    <property type="entry name" value="PTS_EIIA_TYPE_1"/>
    <property type="match status" value="1"/>
</dbReference>
<dbReference type="Pfam" id="PF00358">
    <property type="entry name" value="PTS_EIIA_1"/>
    <property type="match status" value="1"/>
</dbReference>
<dbReference type="SUPFAM" id="SSF51261">
    <property type="entry name" value="Duplicated hybrid motif"/>
    <property type="match status" value="1"/>
</dbReference>
<dbReference type="GO" id="GO:0016301">
    <property type="term" value="F:kinase activity"/>
    <property type="evidence" value="ECO:0007669"/>
    <property type="project" value="UniProtKB-KW"/>
</dbReference>
<evidence type="ECO:0000256" key="8">
    <source>
        <dbReference type="ARBA" id="ARBA00042296"/>
    </source>
</evidence>
<sequence>MTVKKGQLLSSPPDTFRKSFDIASPVSGQVQPLNAIDGTLYTQGYFGPGAVINAPSSSIKAPFNGICTHVTPLDYAIEIKSSVGLKCLIKFGESTQHLHGAQFNCHVKRGSTFKAGAVLFTVNTGWLKQQGVNNVCIMTLLNANALLGVMPTTRKYVEAVEDPLLTLFV</sequence>
<reference evidence="12 13" key="1">
    <citation type="submission" date="2020-01" db="EMBL/GenBank/DDBJ databases">
        <title>Genomes of bacteria type strains.</title>
        <authorList>
            <person name="Chen J."/>
            <person name="Zhu S."/>
            <person name="Yang J."/>
        </authorList>
    </citation>
    <scope>NUCLEOTIDE SEQUENCE [LARGE SCALE GENOMIC DNA]</scope>
    <source>
        <strain evidence="12 13">LMG 24078</strain>
    </source>
</reference>
<evidence type="ECO:0000256" key="3">
    <source>
        <dbReference type="ARBA" id="ARBA00022597"/>
    </source>
</evidence>
<feature type="domain" description="PTS EIIA type-1" evidence="11">
    <location>
        <begin position="37"/>
        <end position="142"/>
    </location>
</feature>
<dbReference type="InterPro" id="IPR001127">
    <property type="entry name" value="PTS_EIIA_1_perm"/>
</dbReference>
<dbReference type="InterPro" id="IPR011055">
    <property type="entry name" value="Dup_hybrid_motif"/>
</dbReference>
<keyword evidence="4" id="KW-0808">Transferase</keyword>
<comment type="caution">
    <text evidence="12">The sequence shown here is derived from an EMBL/GenBank/DDBJ whole genome shotgun (WGS) entry which is preliminary data.</text>
</comment>
<dbReference type="GO" id="GO:0009401">
    <property type="term" value="P:phosphoenolpyruvate-dependent sugar phosphotransferase system"/>
    <property type="evidence" value="ECO:0007669"/>
    <property type="project" value="UniProtKB-KW"/>
</dbReference>
<dbReference type="PANTHER" id="PTHR45008">
    <property type="entry name" value="PTS SYSTEM GLUCOSE-SPECIFIC EIIA COMPONENT"/>
    <property type="match status" value="1"/>
</dbReference>
<evidence type="ECO:0000259" key="11">
    <source>
        <dbReference type="PROSITE" id="PS51093"/>
    </source>
</evidence>
<dbReference type="GO" id="GO:0005737">
    <property type="term" value="C:cytoplasm"/>
    <property type="evidence" value="ECO:0007669"/>
    <property type="project" value="UniProtKB-SubCell"/>
</dbReference>
<evidence type="ECO:0000313" key="13">
    <source>
        <dbReference type="Proteomes" id="UP000471381"/>
    </source>
</evidence>
<evidence type="ECO:0000256" key="7">
    <source>
        <dbReference type="ARBA" id="ARBA00039163"/>
    </source>
</evidence>
<evidence type="ECO:0000256" key="5">
    <source>
        <dbReference type="ARBA" id="ARBA00022683"/>
    </source>
</evidence>
<organism evidence="12 13">
    <name type="scientific">Alteromonas genovensis</name>
    <dbReference type="NCBI Taxonomy" id="471225"/>
    <lineage>
        <taxon>Bacteria</taxon>
        <taxon>Pseudomonadati</taxon>
        <taxon>Pseudomonadota</taxon>
        <taxon>Gammaproteobacteria</taxon>
        <taxon>Alteromonadales</taxon>
        <taxon>Alteromonadaceae</taxon>
        <taxon>Alteromonas/Salinimonas group</taxon>
        <taxon>Alteromonas</taxon>
    </lineage>
</organism>
<name>A0A6N9TCH6_9ALTE</name>
<dbReference type="Gene3D" id="2.70.70.10">
    <property type="entry name" value="Glucose Permease (Domain IIA)"/>
    <property type="match status" value="1"/>
</dbReference>
<dbReference type="PANTHER" id="PTHR45008:SF1">
    <property type="entry name" value="PTS SYSTEM GLUCOSE-SPECIFIC EIIA COMPONENT"/>
    <property type="match status" value="1"/>
</dbReference>
<gene>
    <name evidence="12" type="ORF">GTQ48_05490</name>
</gene>
<evidence type="ECO:0000256" key="4">
    <source>
        <dbReference type="ARBA" id="ARBA00022679"/>
    </source>
</evidence>
<accession>A0A6N9TCH6</accession>
<dbReference type="InterPro" id="IPR050890">
    <property type="entry name" value="PTS_EIIA_component"/>
</dbReference>